<protein>
    <submittedName>
        <fullName evidence="1">Uncharacterized protein</fullName>
    </submittedName>
</protein>
<dbReference type="EMBL" id="JAAMPC010000013">
    <property type="protein sequence ID" value="KAG2269641.1"/>
    <property type="molecule type" value="Genomic_DNA"/>
</dbReference>
<evidence type="ECO:0000313" key="2">
    <source>
        <dbReference type="Proteomes" id="UP000886595"/>
    </source>
</evidence>
<proteinExistence type="predicted"/>
<dbReference type="OrthoDB" id="1113927at2759"/>
<comment type="caution">
    <text evidence="1">The sequence shown here is derived from an EMBL/GenBank/DDBJ whole genome shotgun (WGS) entry which is preliminary data.</text>
</comment>
<gene>
    <name evidence="1" type="ORF">Bca52824_064196</name>
</gene>
<organism evidence="1 2">
    <name type="scientific">Brassica carinata</name>
    <name type="common">Ethiopian mustard</name>
    <name type="synonym">Abyssinian cabbage</name>
    <dbReference type="NCBI Taxonomy" id="52824"/>
    <lineage>
        <taxon>Eukaryota</taxon>
        <taxon>Viridiplantae</taxon>
        <taxon>Streptophyta</taxon>
        <taxon>Embryophyta</taxon>
        <taxon>Tracheophyta</taxon>
        <taxon>Spermatophyta</taxon>
        <taxon>Magnoliopsida</taxon>
        <taxon>eudicotyledons</taxon>
        <taxon>Gunneridae</taxon>
        <taxon>Pentapetalae</taxon>
        <taxon>rosids</taxon>
        <taxon>malvids</taxon>
        <taxon>Brassicales</taxon>
        <taxon>Brassicaceae</taxon>
        <taxon>Brassiceae</taxon>
        <taxon>Brassica</taxon>
    </lineage>
</organism>
<dbReference type="Proteomes" id="UP000886595">
    <property type="component" value="Unassembled WGS sequence"/>
</dbReference>
<dbReference type="AlphaFoldDB" id="A0A8X7U9X2"/>
<accession>A0A8X7U9X2</accession>
<name>A0A8X7U9X2_BRACI</name>
<sequence length="571" mass="66928">MQTIGNSQEMCYESITPMESWEKRIDAKFEAILRLLDGRTSEEVTKRKVPVEERFVEIPLFYGYDDDLRPWLDWMENRFASEDFTDDQKMAMACGFIRGEAQSCELLLRFGDVDDPELTQFRRKWKLQSPNMMAYPIFYGDDVKLWISMIEHRFLRDNRWNWEKLELAHIFVEGEAKESSRGMLYLYEESPETQNMEDLVQTSTCVKEKLHVNKKKQKYQKGWKFKFKKRSWRRTLFQEKLVDEFSIGFGLGDLFERAELFQHTIDIKVGSLAHQLHDTMFQKVRQEKHKRMHSKIPKSWRFKFKEELLRSIWLSTDFMCWRLRQDLAAAVSTLSQFLFGIVQLCLLSNRDTWRRHKTDSLQPGTALGQCSGLSSEPCVTHEQTIVILVRDHYIFSVKRNFCDWCSAFTFVISLENAKGQTLIRHCGLKKQESSCLLCLTCFLKQWGVTESFQSCLSTLLRNRLAEAETTHSVLIIVWKTIELEVATRLQWLVKTGLVRLLVQMAVPVATITEKETDTLGGYKANRVEAFLVTFKSMQHQFATSQLVVILLSLAVTHFSDEMYDITLQRGT</sequence>
<keyword evidence="2" id="KW-1185">Reference proteome</keyword>
<evidence type="ECO:0000313" key="1">
    <source>
        <dbReference type="EMBL" id="KAG2269641.1"/>
    </source>
</evidence>
<reference evidence="1 2" key="1">
    <citation type="submission" date="2020-02" db="EMBL/GenBank/DDBJ databases">
        <authorList>
            <person name="Ma Q."/>
            <person name="Huang Y."/>
            <person name="Song X."/>
            <person name="Pei D."/>
        </authorList>
    </citation>
    <scope>NUCLEOTIDE SEQUENCE [LARGE SCALE GENOMIC DNA]</scope>
    <source>
        <strain evidence="1">Sxm20200214</strain>
        <tissue evidence="1">Leaf</tissue>
    </source>
</reference>